<evidence type="ECO:0000313" key="3">
    <source>
        <dbReference type="Proteomes" id="UP001163046"/>
    </source>
</evidence>
<dbReference type="AlphaFoldDB" id="A0A9X0D255"/>
<feature type="non-terminal residue" evidence="2">
    <location>
        <position position="71"/>
    </location>
</feature>
<feature type="region of interest" description="Disordered" evidence="1">
    <location>
        <begin position="1"/>
        <end position="71"/>
    </location>
</feature>
<organism evidence="2 3">
    <name type="scientific">Desmophyllum pertusum</name>
    <dbReference type="NCBI Taxonomy" id="174260"/>
    <lineage>
        <taxon>Eukaryota</taxon>
        <taxon>Metazoa</taxon>
        <taxon>Cnidaria</taxon>
        <taxon>Anthozoa</taxon>
        <taxon>Hexacorallia</taxon>
        <taxon>Scleractinia</taxon>
        <taxon>Caryophylliina</taxon>
        <taxon>Caryophylliidae</taxon>
        <taxon>Desmophyllum</taxon>
    </lineage>
</organism>
<accession>A0A9X0D255</accession>
<sequence>ENTLASQKLTKEKKAKAKDTEQKLTKEKKAKAKDTEQTTSRTKKVKDGDKKNTGQGKTKKLPPAQQSLDSD</sequence>
<gene>
    <name evidence="2" type="ORF">OS493_037313</name>
</gene>
<protein>
    <submittedName>
        <fullName evidence="2">Uncharacterized protein</fullName>
    </submittedName>
</protein>
<evidence type="ECO:0000256" key="1">
    <source>
        <dbReference type="SAM" id="MobiDB-lite"/>
    </source>
</evidence>
<dbReference type="EMBL" id="MU825942">
    <property type="protein sequence ID" value="KAJ7382079.1"/>
    <property type="molecule type" value="Genomic_DNA"/>
</dbReference>
<feature type="non-terminal residue" evidence="2">
    <location>
        <position position="1"/>
    </location>
</feature>
<feature type="compositionally biased region" description="Basic and acidic residues" evidence="1">
    <location>
        <begin position="9"/>
        <end position="36"/>
    </location>
</feature>
<dbReference type="Proteomes" id="UP001163046">
    <property type="component" value="Unassembled WGS sequence"/>
</dbReference>
<proteinExistence type="predicted"/>
<comment type="caution">
    <text evidence="2">The sequence shown here is derived from an EMBL/GenBank/DDBJ whole genome shotgun (WGS) entry which is preliminary data.</text>
</comment>
<reference evidence="2" key="1">
    <citation type="submission" date="2023-01" db="EMBL/GenBank/DDBJ databases">
        <title>Genome assembly of the deep-sea coral Lophelia pertusa.</title>
        <authorList>
            <person name="Herrera S."/>
            <person name="Cordes E."/>
        </authorList>
    </citation>
    <scope>NUCLEOTIDE SEQUENCE</scope>
    <source>
        <strain evidence="2">USNM1676648</strain>
        <tissue evidence="2">Polyp</tissue>
    </source>
</reference>
<name>A0A9X0D255_9CNID</name>
<evidence type="ECO:0000313" key="2">
    <source>
        <dbReference type="EMBL" id="KAJ7382079.1"/>
    </source>
</evidence>
<keyword evidence="3" id="KW-1185">Reference proteome</keyword>